<dbReference type="PANTHER" id="PTHR34180">
    <property type="entry name" value="PEPTIDASE C45"/>
    <property type="match status" value="1"/>
</dbReference>
<accession>A0A517LDI7</accession>
<dbReference type="STRING" id="50376.A0A517LDI7"/>
<dbReference type="EMBL" id="CP042194">
    <property type="protein sequence ID" value="QDS73692.1"/>
    <property type="molecule type" value="Genomic_DNA"/>
</dbReference>
<dbReference type="OrthoDB" id="189997at2759"/>
<protein>
    <recommendedName>
        <fullName evidence="1">Peptidase C45 hydrolase domain-containing protein</fullName>
    </recommendedName>
</protein>
<evidence type="ECO:0000259" key="1">
    <source>
        <dbReference type="Pfam" id="PF03417"/>
    </source>
</evidence>
<proteinExistence type="predicted"/>
<dbReference type="InterPro" id="IPR047801">
    <property type="entry name" value="Peptidase_C45"/>
</dbReference>
<dbReference type="AlphaFoldDB" id="A0A517LDI7"/>
<dbReference type="InterPro" id="IPR005079">
    <property type="entry name" value="Peptidase_C45_hydrolase"/>
</dbReference>
<gene>
    <name evidence="2" type="ORF">FKW77_003041</name>
</gene>
<dbReference type="Proteomes" id="UP000316270">
    <property type="component" value="Chromosome 10"/>
</dbReference>
<dbReference type="Pfam" id="PF03417">
    <property type="entry name" value="AAT"/>
    <property type="match status" value="1"/>
</dbReference>
<dbReference type="Gene3D" id="3.60.60.10">
    <property type="entry name" value="Penicillin V Acylase, Chain A"/>
    <property type="match status" value="1"/>
</dbReference>
<dbReference type="InterPro" id="IPR047794">
    <property type="entry name" value="C45_proenzyme-like"/>
</dbReference>
<keyword evidence="3" id="KW-1185">Reference proteome</keyword>
<evidence type="ECO:0000313" key="3">
    <source>
        <dbReference type="Proteomes" id="UP000316270"/>
    </source>
</evidence>
<dbReference type="PANTHER" id="PTHR34180:SF1">
    <property type="entry name" value="BETA-ALANYL-DOPAMINE_CARCININE HYDROLASE"/>
    <property type="match status" value="1"/>
</dbReference>
<sequence length="204" mass="21874">MITEAGIIGKIGLNTSGLGVTLNAIKARGMTPQKLPVHLGLRLCLASERREDAVQKLRESGIAAACTITVADASGAEALECSHLSIETLPMDALGRIFHSNHYLLPPAAGVVDRQEPRDTLQRVKRIETLTDALSAREGEVTVEGIAELFKDEENLPTAICRMAGGESNGATLFNIVCDLVGRRALVTVGRPSDPDEKFWLGFD</sequence>
<dbReference type="NCBIfam" id="NF040521">
    <property type="entry name" value="C45_proenzyme"/>
    <property type="match status" value="1"/>
</dbReference>
<reference evidence="2 3" key="1">
    <citation type="submission" date="2019-07" db="EMBL/GenBank/DDBJ databases">
        <title>Finished genome of Venturia effusa.</title>
        <authorList>
            <person name="Young C.A."/>
            <person name="Cox M.P."/>
            <person name="Ganley A.R.D."/>
            <person name="David W.J."/>
        </authorList>
    </citation>
    <scope>NUCLEOTIDE SEQUENCE [LARGE SCALE GENOMIC DNA]</scope>
    <source>
        <strain evidence="3">albino</strain>
    </source>
</reference>
<organism evidence="2 3">
    <name type="scientific">Venturia effusa</name>
    <dbReference type="NCBI Taxonomy" id="50376"/>
    <lineage>
        <taxon>Eukaryota</taxon>
        <taxon>Fungi</taxon>
        <taxon>Dikarya</taxon>
        <taxon>Ascomycota</taxon>
        <taxon>Pezizomycotina</taxon>
        <taxon>Dothideomycetes</taxon>
        <taxon>Pleosporomycetidae</taxon>
        <taxon>Venturiales</taxon>
        <taxon>Venturiaceae</taxon>
        <taxon>Venturia</taxon>
    </lineage>
</organism>
<feature type="domain" description="Peptidase C45 hydrolase" evidence="1">
    <location>
        <begin position="6"/>
        <end position="193"/>
    </location>
</feature>
<evidence type="ECO:0000313" key="2">
    <source>
        <dbReference type="EMBL" id="QDS73692.1"/>
    </source>
</evidence>
<name>A0A517LDI7_9PEZI</name>